<evidence type="ECO:0000256" key="1">
    <source>
        <dbReference type="ARBA" id="ARBA00004245"/>
    </source>
</evidence>
<gene>
    <name evidence="5" type="ORF">CcCBS67573_g09095</name>
</gene>
<dbReference type="InterPro" id="IPR032675">
    <property type="entry name" value="LRR_dom_sf"/>
</dbReference>
<dbReference type="GO" id="GO:0007015">
    <property type="term" value="P:actin filament organization"/>
    <property type="evidence" value="ECO:0007669"/>
    <property type="project" value="TreeGrafter"/>
</dbReference>
<comment type="subcellular location">
    <subcellularLocation>
        <location evidence="1">Cytoplasm</location>
        <location evidence="1">Cytoskeleton</location>
    </subcellularLocation>
</comment>
<dbReference type="STRING" id="246404.A0A507E7P5"/>
<keyword evidence="2" id="KW-0963">Cytoplasm</keyword>
<accession>A0A507E7P5</accession>
<keyword evidence="3" id="KW-0206">Cytoskeleton</keyword>
<sequence length="334" mass="35546">MTETNNRRSKFFGNVLGKIKLSRSKSSAANIKLASTLTATTAPAPDTPDTIATDVIAESIAEPAETIEEPQERDSGLIELAPLSTRSQTLPSPAAVETPALDPIVETTEDPEVVSDQPPKAAPEPPHDAAVSPEPQHEFDDNESFIGTLARAPSVATTIRSRDSRAVSQALENLLADIERVKNNDPEMSSLTLGSSHAFTTANASAIITCLADNTALKQLNLSNCRIQNRFAIELAGVLKANRGLEVINLDGNMIGPAGIKAFADALKVNTTLRELRLSNQLSLAGNEAEAALASSIQKNTTLIKLSFVFKDVAARNNVANALTRNNNAYRGRS</sequence>
<evidence type="ECO:0000256" key="3">
    <source>
        <dbReference type="ARBA" id="ARBA00023212"/>
    </source>
</evidence>
<evidence type="ECO:0000313" key="5">
    <source>
        <dbReference type="EMBL" id="TPX59315.1"/>
    </source>
</evidence>
<evidence type="ECO:0000256" key="4">
    <source>
        <dbReference type="SAM" id="MobiDB-lite"/>
    </source>
</evidence>
<reference evidence="5 6" key="1">
    <citation type="journal article" date="2019" name="Sci. Rep.">
        <title>Comparative genomics of chytrid fungi reveal insights into the obligate biotrophic and pathogenic lifestyle of Synchytrium endobioticum.</title>
        <authorList>
            <person name="van de Vossenberg B.T.L.H."/>
            <person name="Warris S."/>
            <person name="Nguyen H.D.T."/>
            <person name="van Gent-Pelzer M.P.E."/>
            <person name="Joly D.L."/>
            <person name="van de Geest H.C."/>
            <person name="Bonants P.J.M."/>
            <person name="Smith D.S."/>
            <person name="Levesque C.A."/>
            <person name="van der Lee T.A.J."/>
        </authorList>
    </citation>
    <scope>NUCLEOTIDE SEQUENCE [LARGE SCALE GENOMIC DNA]</scope>
    <source>
        <strain evidence="5 6">CBS 675.73</strain>
    </source>
</reference>
<dbReference type="GO" id="GO:0051694">
    <property type="term" value="P:pointed-end actin filament capping"/>
    <property type="evidence" value="ECO:0007669"/>
    <property type="project" value="InterPro"/>
</dbReference>
<evidence type="ECO:0000313" key="6">
    <source>
        <dbReference type="Proteomes" id="UP000320333"/>
    </source>
</evidence>
<feature type="region of interest" description="Disordered" evidence="4">
    <location>
        <begin position="108"/>
        <end position="141"/>
    </location>
</feature>
<dbReference type="GO" id="GO:0005523">
    <property type="term" value="F:tropomyosin binding"/>
    <property type="evidence" value="ECO:0007669"/>
    <property type="project" value="InterPro"/>
</dbReference>
<keyword evidence="6" id="KW-1185">Reference proteome</keyword>
<comment type="caution">
    <text evidence="5">The sequence shown here is derived from an EMBL/GenBank/DDBJ whole genome shotgun (WGS) entry which is preliminary data.</text>
</comment>
<dbReference type="SUPFAM" id="SSF52047">
    <property type="entry name" value="RNI-like"/>
    <property type="match status" value="1"/>
</dbReference>
<dbReference type="Gene3D" id="3.80.10.10">
    <property type="entry name" value="Ribonuclease Inhibitor"/>
    <property type="match status" value="1"/>
</dbReference>
<dbReference type="InterPro" id="IPR004934">
    <property type="entry name" value="TMOD"/>
</dbReference>
<dbReference type="PANTHER" id="PTHR10901">
    <property type="entry name" value="TROPOMODULIN"/>
    <property type="match status" value="1"/>
</dbReference>
<evidence type="ECO:0000256" key="2">
    <source>
        <dbReference type="ARBA" id="ARBA00022490"/>
    </source>
</evidence>
<proteinExistence type="predicted"/>
<dbReference type="EMBL" id="QEAP01000718">
    <property type="protein sequence ID" value="TPX59315.1"/>
    <property type="molecule type" value="Genomic_DNA"/>
</dbReference>
<name>A0A507E7P5_9FUNG</name>
<dbReference type="AlphaFoldDB" id="A0A507E7P5"/>
<dbReference type="SMART" id="SM00368">
    <property type="entry name" value="LRR_RI"/>
    <property type="match status" value="3"/>
</dbReference>
<dbReference type="GO" id="GO:0005856">
    <property type="term" value="C:cytoskeleton"/>
    <property type="evidence" value="ECO:0007669"/>
    <property type="project" value="UniProtKB-SubCell"/>
</dbReference>
<protein>
    <submittedName>
        <fullName evidence="5">Uncharacterized protein</fullName>
    </submittedName>
</protein>
<dbReference type="OrthoDB" id="427001at2759"/>
<dbReference type="Proteomes" id="UP000320333">
    <property type="component" value="Unassembled WGS sequence"/>
</dbReference>
<organism evidence="5 6">
    <name type="scientific">Chytriomyces confervae</name>
    <dbReference type="NCBI Taxonomy" id="246404"/>
    <lineage>
        <taxon>Eukaryota</taxon>
        <taxon>Fungi</taxon>
        <taxon>Fungi incertae sedis</taxon>
        <taxon>Chytridiomycota</taxon>
        <taxon>Chytridiomycota incertae sedis</taxon>
        <taxon>Chytridiomycetes</taxon>
        <taxon>Chytridiales</taxon>
        <taxon>Chytriomycetaceae</taxon>
        <taxon>Chytriomyces</taxon>
    </lineage>
</organism>
<dbReference type="PANTHER" id="PTHR10901:SF6">
    <property type="entry name" value="TROPOMODULIN, ISOFORM N"/>
    <property type="match status" value="1"/>
</dbReference>